<dbReference type="Proteomes" id="UP001642409">
    <property type="component" value="Unassembled WGS sequence"/>
</dbReference>
<name>A0ABP1H4R5_9EUKA</name>
<reference evidence="1 2" key="1">
    <citation type="submission" date="2024-07" db="EMBL/GenBank/DDBJ databases">
        <authorList>
            <person name="Akdeniz Z."/>
        </authorList>
    </citation>
    <scope>NUCLEOTIDE SEQUENCE [LARGE SCALE GENOMIC DNA]</scope>
</reference>
<keyword evidence="2" id="KW-1185">Reference proteome</keyword>
<evidence type="ECO:0000313" key="2">
    <source>
        <dbReference type="Proteomes" id="UP001642409"/>
    </source>
</evidence>
<gene>
    <name evidence="1" type="ORF">HINF_LOCUS9242</name>
</gene>
<protein>
    <submittedName>
        <fullName evidence="1">Hypothetical_protein</fullName>
    </submittedName>
</protein>
<dbReference type="EMBL" id="CAXDID020000019">
    <property type="protein sequence ID" value="CAL5986074.1"/>
    <property type="molecule type" value="Genomic_DNA"/>
</dbReference>
<accession>A0ABP1H4R5</accession>
<comment type="caution">
    <text evidence="1">The sequence shown here is derived from an EMBL/GenBank/DDBJ whole genome shotgun (WGS) entry which is preliminary data.</text>
</comment>
<proteinExistence type="predicted"/>
<evidence type="ECO:0000313" key="1">
    <source>
        <dbReference type="EMBL" id="CAL5986074.1"/>
    </source>
</evidence>
<organism evidence="1 2">
    <name type="scientific">Hexamita inflata</name>
    <dbReference type="NCBI Taxonomy" id="28002"/>
    <lineage>
        <taxon>Eukaryota</taxon>
        <taxon>Metamonada</taxon>
        <taxon>Diplomonadida</taxon>
        <taxon>Hexamitidae</taxon>
        <taxon>Hexamitinae</taxon>
        <taxon>Hexamita</taxon>
    </lineage>
</organism>
<sequence length="1063" mass="117586">MDQTPYNNIQQFIFIDSLVTHKSNIVTTVNNDNNFAVFGFNQEISVISQSIINVSLDFETYKSALICFQCDIQVASSILVFIASGQILSALMFHAQSTIQLLNVSVQYRFNSVYSAGLLINITQPLTDFQLANVNIMGYNFMQGGNVYQLVLEVNAPSKISIEQVKLCSESSKLQTDSLYILQLSSSINFDCADICTSNENFVYGLCASVLQNGQLMTNNQTIMCVDPFVFNGELCVCKNDFVLNGSVCVNLVKFITNFDQIQQSQNTLVQQFLLVQKLAIQLNLSIIQQFDVISNQTIVQHNITTNYADSKFSKLNSKIYFIDKYIGEYTVNNTSTFLFQLSQLSNNILQNVSLQVNQLNQSLLQLEQNMFQSVANINKSFYVQKQNISNSILTLNNETSFLFNQINDNITTDANITDFNIATNISFLDIILNNLTKELSLLNEILIYTNEYELRFKCTNKMYTFKTFDIPKVTNIVANDQLSSGFVFDSFIQNAFIDIVSTNSFTLFKTQTVLQNIKIQLNNLIIESTAILTPGTQVTIKQMEIASKFGTQIQTSSALYLIQKASTLTNISNLLLNVSVSQQQTGIIVLIYTLNGKLSINGYQIVGSYYSSNTISLTTFQVQSQSTVSLSYIHIELQAFQCGNLSSLVISYINICDVKINYIFIKIGNTTNLNEITTIQTTQPKYFRYGGMITYSNSSQISIFNALYQNQELWQTSYVRYSGILIGYVGNSQTRLNTICFTNIFKANAFIDALGIVGFSNGELVLNNICAQLKVNYGVISTVAIVGSANGLNSNYTNIVVQLQIDNSIVECGSVLVSILQTTSYLIKNITINNSSIQVNRLVGLLIGSTTTKNGTIQQIYINESNINQNVNDTNIFINLFGGGILGESWGQIYISKCVIQNIQIFSYATNKWSISGGIVGDSHDHPAQIIQSLVQNSTISASGNVESCVSSGGIIGFQYDSNVSISDVKVKNTNISVSSSAQTFSAGLISYYRNQTLFIENSSAQTIQIATSSKQNAGILICVNLGALQAINVYSEGVNTINGKLINNCPYYSVISSQSGC</sequence>